<evidence type="ECO:0000313" key="1">
    <source>
        <dbReference type="EMBL" id="VEL12361.1"/>
    </source>
</evidence>
<evidence type="ECO:0000313" key="2">
    <source>
        <dbReference type="Proteomes" id="UP000784294"/>
    </source>
</evidence>
<protein>
    <submittedName>
        <fullName evidence="1">Uncharacterized protein</fullName>
    </submittedName>
</protein>
<dbReference type="Proteomes" id="UP000784294">
    <property type="component" value="Unassembled WGS sequence"/>
</dbReference>
<reference evidence="1" key="1">
    <citation type="submission" date="2018-11" db="EMBL/GenBank/DDBJ databases">
        <authorList>
            <consortium name="Pathogen Informatics"/>
        </authorList>
    </citation>
    <scope>NUCLEOTIDE SEQUENCE</scope>
</reference>
<name>A0A448WI23_9PLAT</name>
<sequence>MDQANFAVEYKLNQRYGFGLILDESDTNVFDQTGFAALLPVTFSKLSHLRSVVLAGTPLQDRISAFLASASPSGGHYAIPSSTAISSSVNYTSSTPIAHSSSASSSGISTFASFNSVSSRFTSQSTAISSNPVIPSSTNASYSCSISSSANRSGGTTMTTGLSSGLASQKETMFTGSGEVDAATLFAFINSMTHR</sequence>
<keyword evidence="2" id="KW-1185">Reference proteome</keyword>
<dbReference type="EMBL" id="CAAALY010014559">
    <property type="protein sequence ID" value="VEL12361.1"/>
    <property type="molecule type" value="Genomic_DNA"/>
</dbReference>
<accession>A0A448WI23</accession>
<gene>
    <name evidence="1" type="ORF">PXEA_LOCUS5801</name>
</gene>
<dbReference type="AlphaFoldDB" id="A0A448WI23"/>
<proteinExistence type="predicted"/>
<comment type="caution">
    <text evidence="1">The sequence shown here is derived from an EMBL/GenBank/DDBJ whole genome shotgun (WGS) entry which is preliminary data.</text>
</comment>
<organism evidence="1 2">
    <name type="scientific">Protopolystoma xenopodis</name>
    <dbReference type="NCBI Taxonomy" id="117903"/>
    <lineage>
        <taxon>Eukaryota</taxon>
        <taxon>Metazoa</taxon>
        <taxon>Spiralia</taxon>
        <taxon>Lophotrochozoa</taxon>
        <taxon>Platyhelminthes</taxon>
        <taxon>Monogenea</taxon>
        <taxon>Polyopisthocotylea</taxon>
        <taxon>Polystomatidea</taxon>
        <taxon>Polystomatidae</taxon>
        <taxon>Protopolystoma</taxon>
    </lineage>
</organism>